<sequence>MADLNRLDDLVLDPTQVLAFGTGGGSRAQSVYRDGAATDEPVLVDDAQLYKVTGLAVSVGGRGLDGAEVRTTTPLETVPAGVLFQAEGRCTLSIRADARPGWGDRGPRGVLAVTVYIQTLKPVGSVTDILRGANSGSRRGGAE</sequence>
<reference evidence="1 2" key="1">
    <citation type="journal article" date="2019" name="Emerg. Microbes Infect.">
        <title>Comprehensive subspecies identification of 175 nontuberculous mycobacteria species based on 7547 genomic profiles.</title>
        <authorList>
            <person name="Matsumoto Y."/>
            <person name="Kinjo T."/>
            <person name="Motooka D."/>
            <person name="Nabeya D."/>
            <person name="Jung N."/>
            <person name="Uechi K."/>
            <person name="Horii T."/>
            <person name="Iida T."/>
            <person name="Fujita J."/>
            <person name="Nakamura S."/>
        </authorList>
    </citation>
    <scope>NUCLEOTIDE SEQUENCE [LARGE SCALE GENOMIC DNA]</scope>
    <source>
        <strain evidence="1 2">JCM 12688</strain>
    </source>
</reference>
<dbReference type="Proteomes" id="UP000466187">
    <property type="component" value="Chromosome"/>
</dbReference>
<name>A0A7I7WSZ1_MYCGU</name>
<gene>
    <name evidence="1" type="ORF">MGAD_33530</name>
</gene>
<protein>
    <submittedName>
        <fullName evidence="1">Uncharacterized protein</fullName>
    </submittedName>
</protein>
<dbReference type="KEGG" id="mgad:MGAD_33530"/>
<evidence type="ECO:0000313" key="2">
    <source>
        <dbReference type="Proteomes" id="UP000466187"/>
    </source>
</evidence>
<accession>A0A7I7WSZ1</accession>
<organism evidence="1 2">
    <name type="scientific">Mycolicibacterium gadium</name>
    <name type="common">Mycobacterium gadium</name>
    <dbReference type="NCBI Taxonomy" id="1794"/>
    <lineage>
        <taxon>Bacteria</taxon>
        <taxon>Bacillati</taxon>
        <taxon>Actinomycetota</taxon>
        <taxon>Actinomycetes</taxon>
        <taxon>Mycobacteriales</taxon>
        <taxon>Mycobacteriaceae</taxon>
        <taxon>Mycolicibacterium</taxon>
    </lineage>
</organism>
<dbReference type="EMBL" id="AP022608">
    <property type="protein sequence ID" value="BBZ19018.1"/>
    <property type="molecule type" value="Genomic_DNA"/>
</dbReference>
<dbReference type="AlphaFoldDB" id="A0A7I7WSZ1"/>
<proteinExistence type="predicted"/>
<evidence type="ECO:0000313" key="1">
    <source>
        <dbReference type="EMBL" id="BBZ19018.1"/>
    </source>
</evidence>